<accession>A0A150GT19</accession>
<dbReference type="Proteomes" id="UP000075714">
    <property type="component" value="Unassembled WGS sequence"/>
</dbReference>
<feature type="chain" id="PRO_5007562286" description="Dolichyl-diphosphooligosaccharide--protein glycosyltransferase subunit 2" evidence="2">
    <location>
        <begin position="23"/>
        <end position="610"/>
    </location>
</feature>
<keyword evidence="4" id="KW-1185">Reference proteome</keyword>
<keyword evidence="2" id="KW-0732">Signal</keyword>
<name>A0A150GT19_GONPE</name>
<sequence length="610" mass="61966">MAVFSNLSILLVPFDICVFLTCQLLKLSDYEPRQLGPGWEEQLKAELEARGERLAAVYVRAGCIELLLELIEAHRGVEERGIGAKGAGKGASGDSGSGCSSNGRSNGSSNGSNNGSDAVGIVADLQDPAFLAAILRALGLPSAPAPVAIAGADAGALPRVQVLGSLQGPAPAFIPLPGLQAGPGPRGQASDMTEAQPPISLSLRPRAVLLPTQGFRSGLLVLDLTATGLPHVTLPGQEAGGGGADAGSLLEVLVRSRNRYLPARVRAHAAAVPGGSGCSGGGPEHSVQAGVRFEVELEAEGLQAGLAQVDLRLGGRLLRALPLLLLPAGREDLATELATMEEEEPAEVELVAALGAMEQSDDVGDLVYDLSELLYGDLDERGADALASHLLAYAEVVGLPATAATVRAAVGMWGLPAQEGTACGAAAAGGLPVLAGGGPSCSSCSAAASEQQPSSPAGPRPSASSSARPSAWRDVRWALLLSLGLVREGPEEAEAFRAAADGWAAAQAHIMAGRDSINAFKLGVAVLRVSVSLAAAAAWLLLQPPAWRRLAASVVGARHAVILTSKALLLWLSAPIAGASFHWRGGLLVLDAVPGIRPAPVGSAPAIECC</sequence>
<organism evidence="3 4">
    <name type="scientific">Gonium pectorale</name>
    <name type="common">Green alga</name>
    <dbReference type="NCBI Taxonomy" id="33097"/>
    <lineage>
        <taxon>Eukaryota</taxon>
        <taxon>Viridiplantae</taxon>
        <taxon>Chlorophyta</taxon>
        <taxon>core chlorophytes</taxon>
        <taxon>Chlorophyceae</taxon>
        <taxon>CS clade</taxon>
        <taxon>Chlamydomonadales</taxon>
        <taxon>Volvocaceae</taxon>
        <taxon>Gonium</taxon>
    </lineage>
</organism>
<dbReference type="OrthoDB" id="553187at2759"/>
<evidence type="ECO:0008006" key="5">
    <source>
        <dbReference type="Google" id="ProtNLM"/>
    </source>
</evidence>
<gene>
    <name evidence="3" type="ORF">GPECTOR_8g336</name>
</gene>
<proteinExistence type="predicted"/>
<reference evidence="4" key="1">
    <citation type="journal article" date="2016" name="Nat. Commun.">
        <title>The Gonium pectorale genome demonstrates co-option of cell cycle regulation during the evolution of multicellularity.</title>
        <authorList>
            <person name="Hanschen E.R."/>
            <person name="Marriage T.N."/>
            <person name="Ferris P.J."/>
            <person name="Hamaji T."/>
            <person name="Toyoda A."/>
            <person name="Fujiyama A."/>
            <person name="Neme R."/>
            <person name="Noguchi H."/>
            <person name="Minakuchi Y."/>
            <person name="Suzuki M."/>
            <person name="Kawai-Toyooka H."/>
            <person name="Smith D.R."/>
            <person name="Sparks H."/>
            <person name="Anderson J."/>
            <person name="Bakaric R."/>
            <person name="Luria V."/>
            <person name="Karger A."/>
            <person name="Kirschner M.W."/>
            <person name="Durand P.M."/>
            <person name="Michod R.E."/>
            <person name="Nozaki H."/>
            <person name="Olson B.J."/>
        </authorList>
    </citation>
    <scope>NUCLEOTIDE SEQUENCE [LARGE SCALE GENOMIC DNA]</scope>
    <source>
        <strain evidence="4">NIES-2863</strain>
    </source>
</reference>
<feature type="compositionally biased region" description="Gly residues" evidence="1">
    <location>
        <begin position="83"/>
        <end position="96"/>
    </location>
</feature>
<feature type="compositionally biased region" description="Low complexity" evidence="1">
    <location>
        <begin position="97"/>
        <end position="112"/>
    </location>
</feature>
<evidence type="ECO:0000313" key="4">
    <source>
        <dbReference type="Proteomes" id="UP000075714"/>
    </source>
</evidence>
<protein>
    <recommendedName>
        <fullName evidence="5">Dolichyl-diphosphooligosaccharide--protein glycosyltransferase subunit 2</fullName>
    </recommendedName>
</protein>
<evidence type="ECO:0000313" key="3">
    <source>
        <dbReference type="EMBL" id="KXZ52963.1"/>
    </source>
</evidence>
<dbReference type="AlphaFoldDB" id="A0A150GT19"/>
<feature type="region of interest" description="Disordered" evidence="1">
    <location>
        <begin position="444"/>
        <end position="467"/>
    </location>
</feature>
<evidence type="ECO:0000256" key="2">
    <source>
        <dbReference type="SAM" id="SignalP"/>
    </source>
</evidence>
<evidence type="ECO:0000256" key="1">
    <source>
        <dbReference type="SAM" id="MobiDB-lite"/>
    </source>
</evidence>
<comment type="caution">
    <text evidence="3">The sequence shown here is derived from an EMBL/GenBank/DDBJ whole genome shotgun (WGS) entry which is preliminary data.</text>
</comment>
<feature type="signal peptide" evidence="2">
    <location>
        <begin position="1"/>
        <end position="22"/>
    </location>
</feature>
<dbReference type="EMBL" id="LSYV01000009">
    <property type="protein sequence ID" value="KXZ52963.1"/>
    <property type="molecule type" value="Genomic_DNA"/>
</dbReference>
<feature type="region of interest" description="Disordered" evidence="1">
    <location>
        <begin position="83"/>
        <end position="112"/>
    </location>
</feature>